<evidence type="ECO:0000313" key="1">
    <source>
        <dbReference type="EMBL" id="CAE0352544.1"/>
    </source>
</evidence>
<dbReference type="AlphaFoldDB" id="A0A7S3NDL1"/>
<proteinExistence type="predicted"/>
<organism evidence="1">
    <name type="scientific">Euplotes harpa</name>
    <dbReference type="NCBI Taxonomy" id="151035"/>
    <lineage>
        <taxon>Eukaryota</taxon>
        <taxon>Sar</taxon>
        <taxon>Alveolata</taxon>
        <taxon>Ciliophora</taxon>
        <taxon>Intramacronucleata</taxon>
        <taxon>Spirotrichea</taxon>
        <taxon>Hypotrichia</taxon>
        <taxon>Euplotida</taxon>
        <taxon>Euplotidae</taxon>
        <taxon>Euplotes</taxon>
    </lineage>
</organism>
<accession>A0A7S3NDL1</accession>
<gene>
    <name evidence="1" type="ORF">EHAR0213_LOCUS11460</name>
</gene>
<name>A0A7S3NDL1_9SPIT</name>
<reference evidence="1" key="1">
    <citation type="submission" date="2021-01" db="EMBL/GenBank/DDBJ databases">
        <authorList>
            <person name="Corre E."/>
            <person name="Pelletier E."/>
            <person name="Niang G."/>
            <person name="Scheremetjew M."/>
            <person name="Finn R."/>
            <person name="Kale V."/>
            <person name="Holt S."/>
            <person name="Cochrane G."/>
            <person name="Meng A."/>
            <person name="Brown T."/>
            <person name="Cohen L."/>
        </authorList>
    </citation>
    <scope>NUCLEOTIDE SEQUENCE</scope>
    <source>
        <strain evidence="1">FSP1.4</strain>
    </source>
</reference>
<dbReference type="EMBL" id="HBII01027286">
    <property type="protein sequence ID" value="CAE0352544.1"/>
    <property type="molecule type" value="Transcribed_RNA"/>
</dbReference>
<protein>
    <submittedName>
        <fullName evidence="1">Uncharacterized protein</fullName>
    </submittedName>
</protein>
<sequence length="322" mass="36502">MPTSSPATSCVLCQAEGFDEDCAQCWRERYERPLREKARRPYRSMVRGAQGDCEGKAVEEKKEEVRQVVVVKYVKDEAVGSDEALNLTPKKQVARSISELIQTEASTCAPDMTPFTVNGPPQECSNNSKSVKLFASIPQKEKLDKKWNQPLRPFEVVMYRSNKDSQDNKNTMNDLPINVEVHESPLKPKKKRRASSARKIVSSAKKVKKSTRACQKGRCFCNYKYCSLKQDGTVDLLSRLLSKNTRAAVRGRSTEKHTIRKSASTIDVTKTIEKLKSQKSAIEQQLLWLHKQRLAQSKNYESEDLLGYMRDTATFAAKSIQD</sequence>